<dbReference type="EMBL" id="PP965496">
    <property type="protein sequence ID" value="XCO00215.1"/>
    <property type="molecule type" value="Genomic_DNA"/>
</dbReference>
<evidence type="ECO:0000259" key="2">
    <source>
        <dbReference type="Pfam" id="PF13392"/>
    </source>
</evidence>
<dbReference type="GO" id="GO:0016788">
    <property type="term" value="F:hydrolase activity, acting on ester bonds"/>
    <property type="evidence" value="ECO:0007669"/>
    <property type="project" value="InterPro"/>
</dbReference>
<organism evidence="3">
    <name type="scientific">Geladintestivirus 6</name>
    <dbReference type="NCBI Taxonomy" id="3233138"/>
    <lineage>
        <taxon>Viruses</taxon>
        <taxon>Duplodnaviria</taxon>
        <taxon>Heunggongvirae</taxon>
        <taxon>Uroviricota</taxon>
        <taxon>Caudoviricetes</taxon>
        <taxon>Crassvirales</taxon>
    </lineage>
</organism>
<dbReference type="Pfam" id="PF13392">
    <property type="entry name" value="HNH_3"/>
    <property type="match status" value="1"/>
</dbReference>
<feature type="domain" description="HNH nuclease" evidence="2">
    <location>
        <begin position="117"/>
        <end position="143"/>
    </location>
</feature>
<accession>A0AAU8MG88</accession>
<evidence type="ECO:0000259" key="1">
    <source>
        <dbReference type="Pfam" id="PF07463"/>
    </source>
</evidence>
<feature type="domain" description="NUMOD4" evidence="1">
    <location>
        <begin position="35"/>
        <end position="87"/>
    </location>
</feature>
<evidence type="ECO:0000313" key="3">
    <source>
        <dbReference type="EMBL" id="XCO00215.1"/>
    </source>
</evidence>
<name>A0AAU8MG88_9CAUD</name>
<dbReference type="InterPro" id="IPR010902">
    <property type="entry name" value="NUMOD4"/>
</dbReference>
<sequence length="225" mass="26563">MINNKLKVTINIKKGIKLKKDRKLIQYDTTSIENEIWKEIPGYIGLYEISNKGRIKHLSRPKKSNKDNFSNKEFIVATKISKGYTQVWLTNSYDIKSLNYVHKLVAMTFIDNPNNYKYVNHKDENKQNNNVENLEWCTASYNNSYNDRAIKAGEKNRIAVDIYSVKNNICKFLETLVKITDIKTKYGISYKAFYKYVNTNKVYCQRVTNKCFKFEYHDNINGCRR</sequence>
<dbReference type="SUPFAM" id="SSF54060">
    <property type="entry name" value="His-Me finger endonucleases"/>
    <property type="match status" value="1"/>
</dbReference>
<dbReference type="InterPro" id="IPR044925">
    <property type="entry name" value="His-Me_finger_sf"/>
</dbReference>
<dbReference type="Pfam" id="PF07463">
    <property type="entry name" value="NUMOD4"/>
    <property type="match status" value="1"/>
</dbReference>
<reference evidence="3" key="1">
    <citation type="submission" date="2024-06" db="EMBL/GenBank/DDBJ databases">
        <title>Intestivirid acquisition increases across infancy in a wild primate population.</title>
        <authorList>
            <person name="Schneider-Creas I.A."/>
            <person name="Moya I.L."/>
            <person name="Chiou K.L."/>
            <person name="Baniel A."/>
            <person name="Azanaw Haile A."/>
            <person name="Kebede F."/>
            <person name="Abebe B."/>
            <person name="Snyder-Mackler N."/>
            <person name="Varsani A."/>
        </authorList>
    </citation>
    <scope>NUCLEOTIDE SEQUENCE</scope>
    <source>
        <strain evidence="3">Int_RNL_2018_1178_PEE</strain>
    </source>
</reference>
<evidence type="ECO:0008006" key="4">
    <source>
        <dbReference type="Google" id="ProtNLM"/>
    </source>
</evidence>
<dbReference type="InterPro" id="IPR003615">
    <property type="entry name" value="HNH_nuc"/>
</dbReference>
<proteinExistence type="predicted"/>
<dbReference type="Gene3D" id="3.90.75.20">
    <property type="match status" value="1"/>
</dbReference>
<protein>
    <recommendedName>
        <fullName evidence="4">HNH endonuclease</fullName>
    </recommendedName>
</protein>